<dbReference type="EMBL" id="CAJPDT010000017">
    <property type="protein sequence ID" value="CAF9917026.1"/>
    <property type="molecule type" value="Genomic_DNA"/>
</dbReference>
<protein>
    <submittedName>
        <fullName evidence="2">Uncharacterized protein</fullName>
    </submittedName>
</protein>
<dbReference type="OrthoDB" id="5236983at2759"/>
<dbReference type="Proteomes" id="UP000664534">
    <property type="component" value="Unassembled WGS sequence"/>
</dbReference>
<evidence type="ECO:0000313" key="3">
    <source>
        <dbReference type="Proteomes" id="UP000664534"/>
    </source>
</evidence>
<dbReference type="AlphaFoldDB" id="A0A8H3F2J8"/>
<evidence type="ECO:0000313" key="2">
    <source>
        <dbReference type="EMBL" id="CAF9917026.1"/>
    </source>
</evidence>
<feature type="compositionally biased region" description="Basic and acidic residues" evidence="1">
    <location>
        <begin position="15"/>
        <end position="27"/>
    </location>
</feature>
<organism evidence="2 3">
    <name type="scientific">Imshaugia aleurites</name>
    <dbReference type="NCBI Taxonomy" id="172621"/>
    <lineage>
        <taxon>Eukaryota</taxon>
        <taxon>Fungi</taxon>
        <taxon>Dikarya</taxon>
        <taxon>Ascomycota</taxon>
        <taxon>Pezizomycotina</taxon>
        <taxon>Lecanoromycetes</taxon>
        <taxon>OSLEUM clade</taxon>
        <taxon>Lecanoromycetidae</taxon>
        <taxon>Lecanorales</taxon>
        <taxon>Lecanorineae</taxon>
        <taxon>Parmeliaceae</taxon>
        <taxon>Imshaugia</taxon>
    </lineage>
</organism>
<proteinExistence type="predicted"/>
<reference evidence="2" key="1">
    <citation type="submission" date="2021-03" db="EMBL/GenBank/DDBJ databases">
        <authorList>
            <person name="Tagirdzhanova G."/>
        </authorList>
    </citation>
    <scope>NUCLEOTIDE SEQUENCE</scope>
</reference>
<accession>A0A8H3F2J8</accession>
<keyword evidence="3" id="KW-1185">Reference proteome</keyword>
<gene>
    <name evidence="2" type="ORF">IMSHALPRED_003374</name>
</gene>
<comment type="caution">
    <text evidence="2">The sequence shown here is derived from an EMBL/GenBank/DDBJ whole genome shotgun (WGS) entry which is preliminary data.</text>
</comment>
<sequence>MDPSASTGAPSIIDPSERTRKDYRKSCSDVNPPTKSRKELYRDALFVVTADQGTPYNISQEDLDALASHPTNCGPFVSQKQATKEVVKHNRAGRQLPSSEMAAIARLRNVWKDHDWSPDVVIKAFRDLDTVFCCGRLQSKVRIQWSAPDDLVLYEVYKC</sequence>
<name>A0A8H3F2J8_9LECA</name>
<evidence type="ECO:0000256" key="1">
    <source>
        <dbReference type="SAM" id="MobiDB-lite"/>
    </source>
</evidence>
<feature type="region of interest" description="Disordered" evidence="1">
    <location>
        <begin position="1"/>
        <end position="35"/>
    </location>
</feature>